<organism evidence="1 2">
    <name type="scientific">Agaricus bisporus var. burnettii</name>
    <dbReference type="NCBI Taxonomy" id="192524"/>
    <lineage>
        <taxon>Eukaryota</taxon>
        <taxon>Fungi</taxon>
        <taxon>Dikarya</taxon>
        <taxon>Basidiomycota</taxon>
        <taxon>Agaricomycotina</taxon>
        <taxon>Agaricomycetes</taxon>
        <taxon>Agaricomycetidae</taxon>
        <taxon>Agaricales</taxon>
        <taxon>Agaricineae</taxon>
        <taxon>Agaricaceae</taxon>
        <taxon>Agaricus</taxon>
    </lineage>
</organism>
<proteinExistence type="predicted"/>
<evidence type="ECO:0008006" key="3">
    <source>
        <dbReference type="Google" id="ProtNLM"/>
    </source>
</evidence>
<dbReference type="InterPro" id="IPR032675">
    <property type="entry name" value="LRR_dom_sf"/>
</dbReference>
<protein>
    <recommendedName>
        <fullName evidence="3">F-box domain-containing protein</fullName>
    </recommendedName>
</protein>
<dbReference type="EMBL" id="JABXXO010000001">
    <property type="protein sequence ID" value="KAF7784228.1"/>
    <property type="molecule type" value="Genomic_DNA"/>
</dbReference>
<dbReference type="Proteomes" id="UP000629468">
    <property type="component" value="Unassembled WGS sequence"/>
</dbReference>
<name>A0A8H7FAI4_AGABI</name>
<reference evidence="1 2" key="1">
    <citation type="journal article" name="Sci. Rep.">
        <title>Telomere-to-telomere assembled and centromere annotated genomes of the two main subspecies of the button mushroom Agaricus bisporus reveal especially polymorphic chromosome ends.</title>
        <authorList>
            <person name="Sonnenberg A.S.M."/>
            <person name="Sedaghat-Telgerd N."/>
            <person name="Lavrijssen B."/>
            <person name="Ohm R.A."/>
            <person name="Hendrickx P.M."/>
            <person name="Scholtmeijer K."/>
            <person name="Baars J.J.P."/>
            <person name="van Peer A."/>
        </authorList>
    </citation>
    <scope>NUCLEOTIDE SEQUENCE [LARGE SCALE GENOMIC DNA]</scope>
    <source>
        <strain evidence="1 2">H119_p4</strain>
    </source>
</reference>
<gene>
    <name evidence="1" type="ORF">Agabi119p4_393</name>
</gene>
<sequence>MARNGTETVLLQPRQYARYPGKLLLLPLLPVRAPVKPLPIEIWRDIFFFAATGSGSEATAWPLSYLMICKSLKDIAQPSLYSRVTFHSIETLEKFYRRLFTSDQNWDSIRRIPYSTPGRWVQVIDMSNLRTKQVLQLDSILTHLFPLIPFLQRFSINPSITLSRRAVLSLAQREGAINLRSLEGLQYTCPISPTPDEDPFVQLLCHCPNIEELDITGQGMDQTDLELTDDDLHSLTFDTNSFTPLNLPKLRTLTLLSMHHSPLMLALLHSPLPALTKLTLTPYDDIPFPISLSSQFIVTHGLNLRSLLLYTPKSWPTRLHPSPTDLLSSCPKLRHLSLEKPLPQLESFETHPLQLLSIPRPSLDFWSTLERLFPRLPHLHVLRARDVKKLQKGLSSRAQEAGLQGEVQVWKRRLLRRGVRVLDAEWNEFD</sequence>
<dbReference type="AlphaFoldDB" id="A0A8H7FAI4"/>
<accession>A0A8H7FAI4</accession>
<dbReference type="Gene3D" id="3.80.10.10">
    <property type="entry name" value="Ribonuclease Inhibitor"/>
    <property type="match status" value="1"/>
</dbReference>
<evidence type="ECO:0000313" key="2">
    <source>
        <dbReference type="Proteomes" id="UP000629468"/>
    </source>
</evidence>
<evidence type="ECO:0000313" key="1">
    <source>
        <dbReference type="EMBL" id="KAF7784228.1"/>
    </source>
</evidence>
<comment type="caution">
    <text evidence="1">The sequence shown here is derived from an EMBL/GenBank/DDBJ whole genome shotgun (WGS) entry which is preliminary data.</text>
</comment>